<reference evidence="6" key="1">
    <citation type="submission" date="2014-04" db="EMBL/GenBank/DDBJ databases">
        <title>The genes involved in the male and female cone development in Pinus tabuliformis.</title>
        <authorList>
            <person name="Niu S."/>
            <person name="Li W."/>
            <person name="Chen X."/>
        </authorList>
    </citation>
    <scope>NUCLEOTIDE SEQUENCE</scope>
</reference>
<keyword evidence="1" id="KW-0479">Metal-binding</keyword>
<keyword evidence="3" id="KW-0862">Zinc</keyword>
<dbReference type="InterPro" id="IPR022143">
    <property type="entry name" value="DUF3675"/>
</dbReference>
<dbReference type="InterPro" id="IPR033275">
    <property type="entry name" value="MARCH-like"/>
</dbReference>
<accession>A0A0K0M765</accession>
<dbReference type="EMBL" id="KJ711123">
    <property type="protein sequence ID" value="AJP06368.1"/>
    <property type="molecule type" value="mRNA"/>
</dbReference>
<keyword evidence="4" id="KW-1133">Transmembrane helix</keyword>
<dbReference type="PANTHER" id="PTHR23012">
    <property type="entry name" value="RING/FYVE/PHD ZINC FINGER DOMAIN-CONTAINING"/>
    <property type="match status" value="1"/>
</dbReference>
<evidence type="ECO:0000256" key="3">
    <source>
        <dbReference type="ARBA" id="ARBA00022833"/>
    </source>
</evidence>
<dbReference type="GO" id="GO:0016567">
    <property type="term" value="P:protein ubiquitination"/>
    <property type="evidence" value="ECO:0007669"/>
    <property type="project" value="TreeGrafter"/>
</dbReference>
<dbReference type="InterPro" id="IPR013083">
    <property type="entry name" value="Znf_RING/FYVE/PHD"/>
</dbReference>
<dbReference type="SUPFAM" id="SSF57850">
    <property type="entry name" value="RING/U-box"/>
    <property type="match status" value="1"/>
</dbReference>
<dbReference type="AlphaFoldDB" id="A0A0K0M765"/>
<keyword evidence="4" id="KW-0812">Transmembrane</keyword>
<sequence length="266" mass="29707">MNEHCSFPIHEINVLSSSAAVMDCACPVYDRPDDHSITIRAASDDPEEKEIWWNSASPQGLAECRICQEEEEIFNLEVPCACSGSVKFAHRKCVQRWCNEKGDTTCEICHQPYKSGYTALPRPTSVNPRYNDNEDEVGDSSILMGQNFVDVDYDDFSEMHSNTAACCRSAAFILLVLLLLRHALSIAAATIDEDSSVFFILFLLRAAGFLLPCYIMARAMNILQLRRQRHQAEEAMTTRGVAVVSEGQVRSVRFSMAAIPRTNATL</sequence>
<keyword evidence="2" id="KW-0863">Zinc-finger</keyword>
<evidence type="ECO:0000256" key="4">
    <source>
        <dbReference type="SAM" id="Phobius"/>
    </source>
</evidence>
<dbReference type="GO" id="GO:0008270">
    <property type="term" value="F:zinc ion binding"/>
    <property type="evidence" value="ECO:0007669"/>
    <property type="project" value="UniProtKB-KW"/>
</dbReference>
<dbReference type="Pfam" id="PF12428">
    <property type="entry name" value="DUF3675"/>
    <property type="match status" value="1"/>
</dbReference>
<organism evidence="6">
    <name type="scientific">Pinus tabuliformis</name>
    <name type="common">Chinese red pine</name>
    <name type="synonym">Pinus leucosperma</name>
    <dbReference type="NCBI Taxonomy" id="88731"/>
    <lineage>
        <taxon>Eukaryota</taxon>
        <taxon>Viridiplantae</taxon>
        <taxon>Streptophyta</taxon>
        <taxon>Embryophyta</taxon>
        <taxon>Tracheophyta</taxon>
        <taxon>Spermatophyta</taxon>
        <taxon>Pinopsida</taxon>
        <taxon>Pinidae</taxon>
        <taxon>Conifers I</taxon>
        <taxon>Pinales</taxon>
        <taxon>Pinaceae</taxon>
        <taxon>Pinus</taxon>
        <taxon>Pinus subgen. Pinus</taxon>
    </lineage>
</organism>
<dbReference type="PANTHER" id="PTHR23012:SF215">
    <property type="entry name" value="RING_FYVE_PHD ZINC FINGER SUPERFAMILY PROTEIN"/>
    <property type="match status" value="1"/>
</dbReference>
<dbReference type="InterPro" id="IPR011016">
    <property type="entry name" value="Znf_RING-CH"/>
</dbReference>
<dbReference type="Gene3D" id="3.30.40.10">
    <property type="entry name" value="Zinc/RING finger domain, C3HC4 (zinc finger)"/>
    <property type="match status" value="1"/>
</dbReference>
<feature type="domain" description="RING-CH-type" evidence="5">
    <location>
        <begin position="56"/>
        <end position="116"/>
    </location>
</feature>
<dbReference type="Pfam" id="PF12906">
    <property type="entry name" value="RINGv"/>
    <property type="match status" value="1"/>
</dbReference>
<dbReference type="CDD" id="cd16495">
    <property type="entry name" value="RING_CH-C4HC3_MARCH"/>
    <property type="match status" value="1"/>
</dbReference>
<evidence type="ECO:0000259" key="5">
    <source>
        <dbReference type="PROSITE" id="PS51292"/>
    </source>
</evidence>
<evidence type="ECO:0000256" key="2">
    <source>
        <dbReference type="ARBA" id="ARBA00022771"/>
    </source>
</evidence>
<keyword evidence="4" id="KW-0472">Membrane</keyword>
<feature type="transmembrane region" description="Helical" evidence="4">
    <location>
        <begin position="197"/>
        <end position="217"/>
    </location>
</feature>
<feature type="transmembrane region" description="Helical" evidence="4">
    <location>
        <begin position="169"/>
        <end position="191"/>
    </location>
</feature>
<dbReference type="GO" id="GO:0004842">
    <property type="term" value="F:ubiquitin-protein transferase activity"/>
    <property type="evidence" value="ECO:0007669"/>
    <property type="project" value="TreeGrafter"/>
</dbReference>
<dbReference type="GO" id="GO:0016020">
    <property type="term" value="C:membrane"/>
    <property type="evidence" value="ECO:0007669"/>
    <property type="project" value="TreeGrafter"/>
</dbReference>
<dbReference type="SMART" id="SM00744">
    <property type="entry name" value="RINGv"/>
    <property type="match status" value="1"/>
</dbReference>
<evidence type="ECO:0000313" key="6">
    <source>
        <dbReference type="EMBL" id="AJP06368.1"/>
    </source>
</evidence>
<evidence type="ECO:0000256" key="1">
    <source>
        <dbReference type="ARBA" id="ARBA00022723"/>
    </source>
</evidence>
<proteinExistence type="evidence at transcript level"/>
<dbReference type="PROSITE" id="PS51292">
    <property type="entry name" value="ZF_RING_CH"/>
    <property type="match status" value="1"/>
</dbReference>
<protein>
    <submittedName>
        <fullName evidence="6">ZF1</fullName>
    </submittedName>
</protein>
<name>A0A0K0M765_PINTB</name>